<name>A0ABD1L106_9FABA</name>
<dbReference type="Proteomes" id="UP001603857">
    <property type="component" value="Unassembled WGS sequence"/>
</dbReference>
<dbReference type="AlphaFoldDB" id="A0ABD1L106"/>
<proteinExistence type="predicted"/>
<comment type="caution">
    <text evidence="1">The sequence shown here is derived from an EMBL/GenBank/DDBJ whole genome shotgun (WGS) entry which is preliminary data.</text>
</comment>
<accession>A0ABD1L106</accession>
<keyword evidence="2" id="KW-1185">Reference proteome</keyword>
<evidence type="ECO:0000313" key="2">
    <source>
        <dbReference type="Proteomes" id="UP001603857"/>
    </source>
</evidence>
<gene>
    <name evidence="1" type="ORF">Fmac_031058</name>
</gene>
<protein>
    <submittedName>
        <fullName evidence="1">Uncharacterized protein</fullName>
    </submittedName>
</protein>
<organism evidence="1 2">
    <name type="scientific">Flemingia macrophylla</name>
    <dbReference type="NCBI Taxonomy" id="520843"/>
    <lineage>
        <taxon>Eukaryota</taxon>
        <taxon>Viridiplantae</taxon>
        <taxon>Streptophyta</taxon>
        <taxon>Embryophyta</taxon>
        <taxon>Tracheophyta</taxon>
        <taxon>Spermatophyta</taxon>
        <taxon>Magnoliopsida</taxon>
        <taxon>eudicotyledons</taxon>
        <taxon>Gunneridae</taxon>
        <taxon>Pentapetalae</taxon>
        <taxon>rosids</taxon>
        <taxon>fabids</taxon>
        <taxon>Fabales</taxon>
        <taxon>Fabaceae</taxon>
        <taxon>Papilionoideae</taxon>
        <taxon>50 kb inversion clade</taxon>
        <taxon>NPAAA clade</taxon>
        <taxon>indigoferoid/millettioid clade</taxon>
        <taxon>Phaseoleae</taxon>
        <taxon>Flemingia</taxon>
    </lineage>
</organism>
<sequence>MYLEANTSSVDASIARVCFGIQNVKIHDFRRKYFVTSTFFIAWTWRENMNVEREMEET</sequence>
<reference evidence="1 2" key="1">
    <citation type="submission" date="2024-08" db="EMBL/GenBank/DDBJ databases">
        <title>Insights into the chromosomal genome structure of Flemingia macrophylla.</title>
        <authorList>
            <person name="Ding Y."/>
            <person name="Zhao Y."/>
            <person name="Bi W."/>
            <person name="Wu M."/>
            <person name="Zhao G."/>
            <person name="Gong Y."/>
            <person name="Li W."/>
            <person name="Zhang P."/>
        </authorList>
    </citation>
    <scope>NUCLEOTIDE SEQUENCE [LARGE SCALE GENOMIC DNA]</scope>
    <source>
        <strain evidence="1">DYQJB</strain>
        <tissue evidence="1">Leaf</tissue>
    </source>
</reference>
<dbReference type="EMBL" id="JBGMDY010000011">
    <property type="protein sequence ID" value="KAL2317182.1"/>
    <property type="molecule type" value="Genomic_DNA"/>
</dbReference>
<evidence type="ECO:0000313" key="1">
    <source>
        <dbReference type="EMBL" id="KAL2317182.1"/>
    </source>
</evidence>